<dbReference type="InterPro" id="IPR035243">
    <property type="entry name" value="TamA_POTRA_Dom_1"/>
</dbReference>
<evidence type="ECO:0000256" key="2">
    <source>
        <dbReference type="ARBA" id="ARBA00010248"/>
    </source>
</evidence>
<reference evidence="14 15" key="1">
    <citation type="journal article" date="2014" name="Appl. Environ. Microbiol.">
        <title>Gut symbionts from distinct hosts exhibit genotoxic activity via divergent colibactin biosynthetic pathways.</title>
        <authorList>
            <person name="Engel P."/>
            <person name="Vizcaino M.I."/>
            <person name="Crawford J.M."/>
        </authorList>
    </citation>
    <scope>NUCLEOTIDE SEQUENCE [LARGE SCALE GENOMIC DNA]</scope>
    <source>
        <strain evidence="14 15">PEB0191</strain>
    </source>
</reference>
<comment type="subcellular location">
    <subcellularLocation>
        <location evidence="1">Cell outer membrane</location>
    </subcellularLocation>
</comment>
<dbReference type="FunFam" id="3.10.20.310:FF:000008">
    <property type="entry name" value="Outer membrane protein, OMP85 family"/>
    <property type="match status" value="1"/>
</dbReference>
<evidence type="ECO:0000313" key="14">
    <source>
        <dbReference type="EMBL" id="AJA44529.1"/>
    </source>
</evidence>
<dbReference type="GO" id="GO:0009306">
    <property type="term" value="P:protein secretion"/>
    <property type="evidence" value="ECO:0007669"/>
    <property type="project" value="TreeGrafter"/>
</dbReference>
<evidence type="ECO:0000256" key="5">
    <source>
        <dbReference type="ARBA" id="ARBA00022692"/>
    </source>
</evidence>
<dbReference type="HOGENOM" id="CLU_018618_1_0_6"/>
<evidence type="ECO:0000256" key="8">
    <source>
        <dbReference type="ARBA" id="ARBA00023237"/>
    </source>
</evidence>
<keyword evidence="5" id="KW-0812">Transmembrane</keyword>
<sequence>MQRIFFILFFLLIVTVNSSVLAKMGLVVKGLPDALQNNVDARLSLLDPDQIDDTPYFKQSLEDEIKKALRALGYYSPTFEYHISSKPDKLIVVVHKGQPVLIEQTNVNVLGEGSKDPDYINLLKSDLPNKGTILNHGDYDSFKKQLQHIALRKGYFDADLTKHQLAVADKIHQAFWNIDFNTGQRYHFGNVTFNESVIRKSYLRNIIPFEHGESYTSDQLSLFNRRLSSTNWFSSVTVIPLINQVDENKNIPIQVITVPRRKNSVDVGLGYSNDNGIRSRLGWNKPWINNRGHSFRSDLALSSPEQSISGVYKIPLYRSPLEDYYTIQGGYKKINNKDTDSRSYSIGLIRNWDIFQGWQRAAGLNVMYDNFKQADDSFRTFLFYPSLSLSRVRSNDNLFPLWADSQRYSLEAAAEDIASDINFIRFQTQQVWIRSPLDDHRFIARGNLGIIQASSFERVPPSFRFFAGGDRSIRGYSFNSISPKDKKGKLKGATKLVTGSLEYQYNLTGAWWGAVFVDTGEAIDKFDDTDFHTGTGVGIRWVSPIGPIKLDIATPMNSSKSSVHFYIGLGTEL</sequence>
<evidence type="ECO:0000256" key="10">
    <source>
        <dbReference type="ARBA" id="ARBA00093548"/>
    </source>
</evidence>
<evidence type="ECO:0000256" key="9">
    <source>
        <dbReference type="ARBA" id="ARBA00033063"/>
    </source>
</evidence>
<feature type="domain" description="POTRA" evidence="12">
    <location>
        <begin position="186"/>
        <end position="252"/>
    </location>
</feature>
<name>A0A0A7RZ09_FRIPE</name>
<keyword evidence="4" id="KW-1134">Transmembrane beta strand</keyword>
<evidence type="ECO:0000256" key="6">
    <source>
        <dbReference type="ARBA" id="ARBA00022729"/>
    </source>
</evidence>
<evidence type="ECO:0000256" key="7">
    <source>
        <dbReference type="ARBA" id="ARBA00023136"/>
    </source>
</evidence>
<dbReference type="Gene3D" id="2.40.160.50">
    <property type="entry name" value="membrane protein fhac: a member of the omp85/tpsb transporter family"/>
    <property type="match status" value="1"/>
</dbReference>
<dbReference type="InterPro" id="IPR039910">
    <property type="entry name" value="D15-like"/>
</dbReference>
<dbReference type="AlphaFoldDB" id="A0A0A7RZ09"/>
<dbReference type="GO" id="GO:0097347">
    <property type="term" value="C:TAM protein secretion complex"/>
    <property type="evidence" value="ECO:0007669"/>
    <property type="project" value="TreeGrafter"/>
</dbReference>
<keyword evidence="8" id="KW-0998">Cell outer membrane</keyword>
<feature type="domain" description="TamA POTRA" evidence="13">
    <location>
        <begin position="27"/>
        <end position="94"/>
    </location>
</feature>
<dbReference type="PANTHER" id="PTHR12815">
    <property type="entry name" value="SORTING AND ASSEMBLY MACHINERY SAMM50 PROTEIN FAMILY MEMBER"/>
    <property type="match status" value="1"/>
</dbReference>
<dbReference type="InterPro" id="IPR000184">
    <property type="entry name" value="Bac_surfAg_D15"/>
</dbReference>
<evidence type="ECO:0000256" key="3">
    <source>
        <dbReference type="ARBA" id="ARBA00015419"/>
    </source>
</evidence>
<dbReference type="Gene3D" id="3.10.20.310">
    <property type="entry name" value="membrane protein fhac"/>
    <property type="match status" value="3"/>
</dbReference>
<feature type="domain" description="Bacterial surface antigen (D15)" evidence="11">
    <location>
        <begin position="263"/>
        <end position="572"/>
    </location>
</feature>
<gene>
    <name evidence="14" type="ORF">FPB0191_00700</name>
</gene>
<dbReference type="KEGG" id="fpp:FPB0191_00700"/>
<evidence type="ECO:0000259" key="11">
    <source>
        <dbReference type="Pfam" id="PF01103"/>
    </source>
</evidence>
<dbReference type="STRING" id="1267021.FPB0191_00700"/>
<evidence type="ECO:0000256" key="1">
    <source>
        <dbReference type="ARBA" id="ARBA00004442"/>
    </source>
</evidence>
<organism evidence="14 15">
    <name type="scientific">Frischella perrara</name>
    <dbReference type="NCBI Taxonomy" id="1267021"/>
    <lineage>
        <taxon>Bacteria</taxon>
        <taxon>Pseudomonadati</taxon>
        <taxon>Pseudomonadota</taxon>
        <taxon>Gammaproteobacteria</taxon>
        <taxon>Orbales</taxon>
        <taxon>Orbaceae</taxon>
        <taxon>Frischella</taxon>
    </lineage>
</organism>
<accession>A0A0A7RZ09</accession>
<comment type="subunit">
    <text evidence="10">Interacts with TamB to form the translocation and assembly module (TAM).</text>
</comment>
<keyword evidence="7" id="KW-0472">Membrane</keyword>
<dbReference type="PANTHER" id="PTHR12815:SF47">
    <property type="entry name" value="TRANSLOCATION AND ASSEMBLY MODULE SUBUNIT TAMA"/>
    <property type="match status" value="1"/>
</dbReference>
<proteinExistence type="inferred from homology"/>
<evidence type="ECO:0000313" key="15">
    <source>
        <dbReference type="Proteomes" id="UP000030901"/>
    </source>
</evidence>
<dbReference type="Proteomes" id="UP000030901">
    <property type="component" value="Chromosome"/>
</dbReference>
<dbReference type="Pfam" id="PF01103">
    <property type="entry name" value="Omp85"/>
    <property type="match status" value="1"/>
</dbReference>
<dbReference type="InterPro" id="IPR010827">
    <property type="entry name" value="BamA/TamA_POTRA"/>
</dbReference>
<evidence type="ECO:0000256" key="4">
    <source>
        <dbReference type="ARBA" id="ARBA00022452"/>
    </source>
</evidence>
<keyword evidence="6" id="KW-0732">Signal</keyword>
<dbReference type="GO" id="GO:0009279">
    <property type="term" value="C:cell outer membrane"/>
    <property type="evidence" value="ECO:0007669"/>
    <property type="project" value="UniProtKB-SubCell"/>
</dbReference>
<comment type="similarity">
    <text evidence="2">Belongs to the TamA family.</text>
</comment>
<dbReference type="EMBL" id="CP009056">
    <property type="protein sequence ID" value="AJA44529.1"/>
    <property type="molecule type" value="Genomic_DNA"/>
</dbReference>
<dbReference type="Pfam" id="PF17243">
    <property type="entry name" value="POTRA_TamA_1"/>
    <property type="match status" value="1"/>
</dbReference>
<protein>
    <recommendedName>
        <fullName evidence="3">Translocation and assembly module subunit TamA</fullName>
    </recommendedName>
    <alternativeName>
        <fullName evidence="9">Autotransporter assembly factor TamA</fullName>
    </alternativeName>
</protein>
<keyword evidence="15" id="KW-1185">Reference proteome</keyword>
<evidence type="ECO:0000259" key="12">
    <source>
        <dbReference type="Pfam" id="PF07244"/>
    </source>
</evidence>
<evidence type="ECO:0000259" key="13">
    <source>
        <dbReference type="Pfam" id="PF17243"/>
    </source>
</evidence>
<dbReference type="Pfam" id="PF07244">
    <property type="entry name" value="POTRA"/>
    <property type="match status" value="1"/>
</dbReference>